<name>A0A0C1TUD9_9CLOT</name>
<keyword evidence="4" id="KW-1185">Reference proteome</keyword>
<dbReference type="Pfam" id="PF12688">
    <property type="entry name" value="TPR_5"/>
    <property type="match status" value="1"/>
</dbReference>
<organism evidence="3 4">
    <name type="scientific">Clostridium argentinense CDC 2741</name>
    <dbReference type="NCBI Taxonomy" id="1418104"/>
    <lineage>
        <taxon>Bacteria</taxon>
        <taxon>Bacillati</taxon>
        <taxon>Bacillota</taxon>
        <taxon>Clostridia</taxon>
        <taxon>Eubacteriales</taxon>
        <taxon>Clostridiaceae</taxon>
        <taxon>Clostridium</taxon>
    </lineage>
</organism>
<dbReference type="RefSeq" id="WP_039636664.1">
    <property type="nucleotide sequence ID" value="NZ_AYSO01000020.1"/>
</dbReference>
<dbReference type="SUPFAM" id="SSF48452">
    <property type="entry name" value="TPR-like"/>
    <property type="match status" value="1"/>
</dbReference>
<protein>
    <recommendedName>
        <fullName evidence="2">Tetratrico peptide repeat group 5 domain-containing protein</fullName>
    </recommendedName>
</protein>
<gene>
    <name evidence="3" type="ORF">U732_664</name>
</gene>
<comment type="caution">
    <text evidence="3">The sequence shown here is derived from an EMBL/GenBank/DDBJ whole genome shotgun (WGS) entry which is preliminary data.</text>
</comment>
<evidence type="ECO:0000256" key="1">
    <source>
        <dbReference type="PROSITE-ProRule" id="PRU00339"/>
    </source>
</evidence>
<dbReference type="Proteomes" id="UP000031366">
    <property type="component" value="Unassembled WGS sequence"/>
</dbReference>
<reference evidence="3 4" key="1">
    <citation type="journal article" date="2015" name="Infect. Genet. Evol.">
        <title>Genomic sequences of six botulinum neurotoxin-producing strains representing three clostridial species illustrate the mobility and diversity of botulinum neurotoxin genes.</title>
        <authorList>
            <person name="Smith T.J."/>
            <person name="Hill K.K."/>
            <person name="Xie G."/>
            <person name="Foley B.T."/>
            <person name="Williamson C.H."/>
            <person name="Foster J.T."/>
            <person name="Johnson S.L."/>
            <person name="Chertkov O."/>
            <person name="Teshima H."/>
            <person name="Gibbons H.S."/>
            <person name="Johnsky L.A."/>
            <person name="Karavis M.A."/>
            <person name="Smith L.A."/>
        </authorList>
    </citation>
    <scope>NUCLEOTIDE SEQUENCE [LARGE SCALE GENOMIC DNA]</scope>
    <source>
        <strain evidence="3 4">CDC 2741</strain>
    </source>
</reference>
<feature type="domain" description="Tetratrico peptide repeat group 5" evidence="2">
    <location>
        <begin position="37"/>
        <end position="156"/>
    </location>
</feature>
<evidence type="ECO:0000259" key="2">
    <source>
        <dbReference type="Pfam" id="PF12688"/>
    </source>
</evidence>
<dbReference type="InterPro" id="IPR041656">
    <property type="entry name" value="TPR_5"/>
</dbReference>
<proteinExistence type="predicted"/>
<dbReference type="PROSITE" id="PS50005">
    <property type="entry name" value="TPR"/>
    <property type="match status" value="1"/>
</dbReference>
<dbReference type="OrthoDB" id="193829at2"/>
<dbReference type="AlphaFoldDB" id="A0A0C1TUD9"/>
<dbReference type="Gene3D" id="1.25.40.10">
    <property type="entry name" value="Tetratricopeptide repeat domain"/>
    <property type="match status" value="1"/>
</dbReference>
<evidence type="ECO:0000313" key="4">
    <source>
        <dbReference type="Proteomes" id="UP000031366"/>
    </source>
</evidence>
<sequence>MNRDLDLAINLRKSGRLRESNELLVKLANAYPKDATINYHCACGLDALGLDADAIHYYENAIYGKLPKDDLQEAIINLGNNYRTLGRYVKARQVFEYGLNMFPRNNAIKVFYAMTLYNLKEYEKSTEILLKVLAETSNDENIMKYKKVLQFYSDKLDMRW</sequence>
<dbReference type="InterPro" id="IPR019734">
    <property type="entry name" value="TPR_rpt"/>
</dbReference>
<feature type="repeat" description="TPR" evidence="1">
    <location>
        <begin position="72"/>
        <end position="105"/>
    </location>
</feature>
<keyword evidence="1" id="KW-0802">TPR repeat</keyword>
<dbReference type="EMBL" id="AYSO01000020">
    <property type="protein sequence ID" value="KIE44379.1"/>
    <property type="molecule type" value="Genomic_DNA"/>
</dbReference>
<dbReference type="InterPro" id="IPR011990">
    <property type="entry name" value="TPR-like_helical_dom_sf"/>
</dbReference>
<dbReference type="STRING" id="29341.RSJ17_06120"/>
<evidence type="ECO:0000313" key="3">
    <source>
        <dbReference type="EMBL" id="KIE44379.1"/>
    </source>
</evidence>
<accession>A0A0C1TUD9</accession>